<dbReference type="EMBL" id="FUEG01000005">
    <property type="protein sequence ID" value="SJL04795.1"/>
    <property type="molecule type" value="Genomic_DNA"/>
</dbReference>
<gene>
    <name evidence="2" type="ORF">ARMOST_08165</name>
</gene>
<dbReference type="STRING" id="47428.A0A284R7T8"/>
<dbReference type="AlphaFoldDB" id="A0A284R7T8"/>
<feature type="region of interest" description="Disordered" evidence="1">
    <location>
        <begin position="380"/>
        <end position="424"/>
    </location>
</feature>
<keyword evidence="3" id="KW-1185">Reference proteome</keyword>
<organism evidence="2 3">
    <name type="scientific">Armillaria ostoyae</name>
    <name type="common">Armillaria root rot fungus</name>
    <dbReference type="NCBI Taxonomy" id="47428"/>
    <lineage>
        <taxon>Eukaryota</taxon>
        <taxon>Fungi</taxon>
        <taxon>Dikarya</taxon>
        <taxon>Basidiomycota</taxon>
        <taxon>Agaricomycotina</taxon>
        <taxon>Agaricomycetes</taxon>
        <taxon>Agaricomycetidae</taxon>
        <taxon>Agaricales</taxon>
        <taxon>Marasmiineae</taxon>
        <taxon>Physalacriaceae</taxon>
        <taxon>Armillaria</taxon>
    </lineage>
</organism>
<protein>
    <submittedName>
        <fullName evidence="2">Uncharacterized protein</fullName>
    </submittedName>
</protein>
<sequence>MAEEIILTRCSFFTRVAQTYQNLQSNYIAMSASLLFKLVLVQRAITNGSSVDAISSSPLNSNITFIPPPLRPLAKSPFSYIYSKTMNLATWRIWIRSKRFYPNILNSPHPSNDVATTSAHVSHINERTLADYCERFVLVNEDSREAVGDFDKISVHEDPTIWERGHDKDSILIEVPAGQTVNDEHPLLFFVRTIPPDQHEWINKSAVIVSHAITHTTSLFLTVVDSTSSQYNHSAPSPYHPVDAKPGEDDEITTQFFGGPELERQRELGGVQDRTSLWEDSEPYEEASFDGEIKAQWYTCLLFRSGPESTRLRLPPLAIPPLHNLAVLIFFLPYWTCSMLPTRLSLAEIQGQRIRKDWIAGETEYGVIELERVYASDMGTERPGTVVGHESNKKSKSGSSPSSSENDMEPAEHPYARPHTGQDLLHRTLSTGRVGVREEICVHKMVVTSSTNTIGTSRILRYIGKALCELGG</sequence>
<evidence type="ECO:0000256" key="1">
    <source>
        <dbReference type="SAM" id="MobiDB-lite"/>
    </source>
</evidence>
<name>A0A284R7T8_ARMOS</name>
<proteinExistence type="predicted"/>
<evidence type="ECO:0000313" key="2">
    <source>
        <dbReference type="EMBL" id="SJL04795.1"/>
    </source>
</evidence>
<dbReference type="OrthoDB" id="20821at2759"/>
<reference evidence="3" key="1">
    <citation type="journal article" date="2017" name="Nat. Ecol. Evol.">
        <title>Genome expansion and lineage-specific genetic innovations in the forest pathogenic fungi Armillaria.</title>
        <authorList>
            <person name="Sipos G."/>
            <person name="Prasanna A.N."/>
            <person name="Walter M.C."/>
            <person name="O'Connor E."/>
            <person name="Balint B."/>
            <person name="Krizsan K."/>
            <person name="Kiss B."/>
            <person name="Hess J."/>
            <person name="Varga T."/>
            <person name="Slot J."/>
            <person name="Riley R."/>
            <person name="Boka B."/>
            <person name="Rigling D."/>
            <person name="Barry K."/>
            <person name="Lee J."/>
            <person name="Mihaltcheva S."/>
            <person name="LaButti K."/>
            <person name="Lipzen A."/>
            <person name="Waldron R."/>
            <person name="Moloney N.M."/>
            <person name="Sperisen C."/>
            <person name="Kredics L."/>
            <person name="Vagvoelgyi C."/>
            <person name="Patrignani A."/>
            <person name="Fitzpatrick D."/>
            <person name="Nagy I."/>
            <person name="Doyle S."/>
            <person name="Anderson J.B."/>
            <person name="Grigoriev I.V."/>
            <person name="Gueldener U."/>
            <person name="Muensterkoetter M."/>
            <person name="Nagy L.G."/>
        </authorList>
    </citation>
    <scope>NUCLEOTIDE SEQUENCE [LARGE SCALE GENOMIC DNA]</scope>
    <source>
        <strain evidence="3">C18/9</strain>
    </source>
</reference>
<dbReference type="Proteomes" id="UP000219338">
    <property type="component" value="Unassembled WGS sequence"/>
</dbReference>
<accession>A0A284R7T8</accession>
<evidence type="ECO:0000313" key="3">
    <source>
        <dbReference type="Proteomes" id="UP000219338"/>
    </source>
</evidence>